<evidence type="ECO:0000313" key="2">
    <source>
        <dbReference type="Proteomes" id="UP001595900"/>
    </source>
</evidence>
<dbReference type="EMBL" id="JBHSCN010000001">
    <property type="protein sequence ID" value="MFC4241788.1"/>
    <property type="molecule type" value="Genomic_DNA"/>
</dbReference>
<evidence type="ECO:0000313" key="1">
    <source>
        <dbReference type="EMBL" id="MFC4241788.1"/>
    </source>
</evidence>
<dbReference type="RefSeq" id="WP_390226535.1">
    <property type="nucleotide sequence ID" value="NZ_JBHSCN010000001.1"/>
</dbReference>
<comment type="caution">
    <text evidence="1">The sequence shown here is derived from an EMBL/GenBank/DDBJ whole genome shotgun (WGS) entry which is preliminary data.</text>
</comment>
<dbReference type="Proteomes" id="UP001595900">
    <property type="component" value="Unassembled WGS sequence"/>
</dbReference>
<name>A0ABV8Q2B4_9MICO</name>
<evidence type="ECO:0008006" key="3">
    <source>
        <dbReference type="Google" id="ProtNLM"/>
    </source>
</evidence>
<protein>
    <recommendedName>
        <fullName evidence="3">DNA-binding domain-containing protein</fullName>
    </recommendedName>
</protein>
<gene>
    <name evidence="1" type="ORF">ACFOYW_00260</name>
</gene>
<accession>A0ABV8Q2B4</accession>
<sequence length="446" mass="48391">MGTDFDVRRAARSATEIESLVRAVVDGRIPDETTYIEWKGILDLRSKAGAAHVARAMLAFANRHVETAKTTFEGVAYVVVGAEPGAVHGVDMPDPADLSNLIGKYVPVSVRWNSTSTSTGGKAVAVFTVESPMAGDRIATLLTAYEVESAGKTRQVAAGTVFVRRPGKTEPATPEDFQMLQDRLIAGGGLPTIDAEVRLTSAAPVIRVSRRPEFVEPIVEEHRALLESQINAVGSDEAAPKDGRRFRYTTSGEITLFREQIEKYVGRLRSDLGPAATAAWARERLQTGPTNLRLRNTGNTALESIQITVHVPHGLGVWLWAPKLGEIPEPPLLKTTRLWTERSSYPTGVSGMPRIPQPDDGRIEQRITDTVVHLHLDELHAGRSHAFQNMALIADDDTNLDEFELTVDITAKNRAGNLVERIKVPVQATVGPASLNLPKPSGASSD</sequence>
<organism evidence="1 2">
    <name type="scientific">Gryllotalpicola reticulitermitis</name>
    <dbReference type="NCBI Taxonomy" id="1184153"/>
    <lineage>
        <taxon>Bacteria</taxon>
        <taxon>Bacillati</taxon>
        <taxon>Actinomycetota</taxon>
        <taxon>Actinomycetes</taxon>
        <taxon>Micrococcales</taxon>
        <taxon>Microbacteriaceae</taxon>
        <taxon>Gryllotalpicola</taxon>
    </lineage>
</organism>
<keyword evidence="2" id="KW-1185">Reference proteome</keyword>
<proteinExistence type="predicted"/>
<reference evidence="2" key="1">
    <citation type="journal article" date="2019" name="Int. J. Syst. Evol. Microbiol.">
        <title>The Global Catalogue of Microorganisms (GCM) 10K type strain sequencing project: providing services to taxonomists for standard genome sequencing and annotation.</title>
        <authorList>
            <consortium name="The Broad Institute Genomics Platform"/>
            <consortium name="The Broad Institute Genome Sequencing Center for Infectious Disease"/>
            <person name="Wu L."/>
            <person name="Ma J."/>
        </authorList>
    </citation>
    <scope>NUCLEOTIDE SEQUENCE [LARGE SCALE GENOMIC DNA]</scope>
    <source>
        <strain evidence="2">CGMCC 1.10363</strain>
    </source>
</reference>